<proteinExistence type="predicted"/>
<organism evidence="2 3">
    <name type="scientific">Aliikangiella coralliicola</name>
    <dbReference type="NCBI Taxonomy" id="2592383"/>
    <lineage>
        <taxon>Bacteria</taxon>
        <taxon>Pseudomonadati</taxon>
        <taxon>Pseudomonadota</taxon>
        <taxon>Gammaproteobacteria</taxon>
        <taxon>Oceanospirillales</taxon>
        <taxon>Pleioneaceae</taxon>
        <taxon>Aliikangiella</taxon>
    </lineage>
</organism>
<dbReference type="RefSeq" id="WP_142892739.1">
    <property type="nucleotide sequence ID" value="NZ_ML660162.1"/>
</dbReference>
<accession>A0A545UFI1</accession>
<feature type="region of interest" description="Disordered" evidence="1">
    <location>
        <begin position="163"/>
        <end position="182"/>
    </location>
</feature>
<evidence type="ECO:0000313" key="2">
    <source>
        <dbReference type="EMBL" id="TQV88230.1"/>
    </source>
</evidence>
<evidence type="ECO:0000313" key="3">
    <source>
        <dbReference type="Proteomes" id="UP000315439"/>
    </source>
</evidence>
<dbReference type="EMBL" id="VIKS01000004">
    <property type="protein sequence ID" value="TQV88230.1"/>
    <property type="molecule type" value="Genomic_DNA"/>
</dbReference>
<sequence length="182" mass="20616">MISTPAGVMNEWTVTYYNDQDSGILGPVSHRQWATQRLCFYYAGVADSHQRYYVVSSSYRGWYGTATQEGDLVRVKLTFWNGRGNDEITFDLTTMGPRDRGMGHWDETVETWSTFGITFWGNTELRRIGTCQVPSNGVNTSNEFSTADNFRRQMGGLFAIAEEEKTPMGGTREDAQETKQSD</sequence>
<keyword evidence="3" id="KW-1185">Reference proteome</keyword>
<protein>
    <submittedName>
        <fullName evidence="2">Uncharacterized protein</fullName>
    </submittedName>
</protein>
<dbReference type="OrthoDB" id="6287466at2"/>
<evidence type="ECO:0000256" key="1">
    <source>
        <dbReference type="SAM" id="MobiDB-lite"/>
    </source>
</evidence>
<name>A0A545UFI1_9GAMM</name>
<reference evidence="2 3" key="1">
    <citation type="submission" date="2019-07" db="EMBL/GenBank/DDBJ databases">
        <title>Draft genome for Aliikangiella sp. M105.</title>
        <authorList>
            <person name="Wang G."/>
        </authorList>
    </citation>
    <scope>NUCLEOTIDE SEQUENCE [LARGE SCALE GENOMIC DNA]</scope>
    <source>
        <strain evidence="2 3">M105</strain>
    </source>
</reference>
<dbReference type="AlphaFoldDB" id="A0A545UFI1"/>
<gene>
    <name evidence="2" type="ORF">FLL46_06805</name>
</gene>
<comment type="caution">
    <text evidence="2">The sequence shown here is derived from an EMBL/GenBank/DDBJ whole genome shotgun (WGS) entry which is preliminary data.</text>
</comment>
<dbReference type="Proteomes" id="UP000315439">
    <property type="component" value="Unassembled WGS sequence"/>
</dbReference>